<comment type="caution">
    <text evidence="1">The sequence shown here is derived from an EMBL/GenBank/DDBJ whole genome shotgun (WGS) entry which is preliminary data.</text>
</comment>
<dbReference type="PANTHER" id="PTHR10151">
    <property type="entry name" value="ECTONUCLEOTIDE PYROPHOSPHATASE/PHOSPHODIESTERASE"/>
    <property type="match status" value="1"/>
</dbReference>
<keyword evidence="2" id="KW-1185">Reference proteome</keyword>
<gene>
    <name evidence="1" type="ORF">HALOF300_00830</name>
</gene>
<dbReference type="InterPro" id="IPR002591">
    <property type="entry name" value="Phosphodiest/P_Trfase"/>
</dbReference>
<dbReference type="Proteomes" id="UP000419743">
    <property type="component" value="Unassembled WGS sequence"/>
</dbReference>
<name>A0A7M4DFD9_9MICO</name>
<dbReference type="SUPFAM" id="SSF53649">
    <property type="entry name" value="Alkaline phosphatase-like"/>
    <property type="match status" value="1"/>
</dbReference>
<proteinExistence type="predicted"/>
<accession>A0A7M4DFD9</accession>
<dbReference type="EMBL" id="CACRYJ010000014">
    <property type="protein sequence ID" value="VZO35632.1"/>
    <property type="molecule type" value="Genomic_DNA"/>
</dbReference>
<protein>
    <submittedName>
        <fullName evidence="1">Type I phosphodiesterase / nucleotide pyrophosphatase</fullName>
    </submittedName>
</protein>
<dbReference type="InterPro" id="IPR017850">
    <property type="entry name" value="Alkaline_phosphatase_core_sf"/>
</dbReference>
<evidence type="ECO:0000313" key="1">
    <source>
        <dbReference type="EMBL" id="VZO35632.1"/>
    </source>
</evidence>
<dbReference type="RefSeq" id="WP_156739541.1">
    <property type="nucleotide sequence ID" value="NZ_CACRYJ010000014.1"/>
</dbReference>
<organism evidence="1 2">
    <name type="scientific">Occultella aeris</name>
    <dbReference type="NCBI Taxonomy" id="2761496"/>
    <lineage>
        <taxon>Bacteria</taxon>
        <taxon>Bacillati</taxon>
        <taxon>Actinomycetota</taxon>
        <taxon>Actinomycetes</taxon>
        <taxon>Micrococcales</taxon>
        <taxon>Ruaniaceae</taxon>
        <taxon>Occultella</taxon>
    </lineage>
</organism>
<dbReference type="PANTHER" id="PTHR10151:SF120">
    <property type="entry name" value="BIS(5'-ADENOSYL)-TRIPHOSPHATASE"/>
    <property type="match status" value="1"/>
</dbReference>
<sequence length="278" mass="28647">MTEDHVLVVGIDGVRYDTLGEVATPHLDALEAAGFLRPLRVNDAGPTISGPGWSTIFTGVLTPDHGVVDNDFSSNRYAEPPDVVSLVHRQRPDVATWVGAGWSPLVTNDSGGPLFADGGWSPASPPAHTCEAWLAVDAEMTGQAVAHLTAHAADGGSLVVAYLGAPDEVAHLRGVGPEYRDAIAAADLHLGRLLAACAGRAGEDWTVIVVTDHGHVDDGGHGGDTEVERTAWIAASGPGLSTAGPRPLEHADVAAHTLAVLGATPTSPAFIGRPFGTR</sequence>
<reference evidence="1 2" key="1">
    <citation type="submission" date="2019-11" db="EMBL/GenBank/DDBJ databases">
        <authorList>
            <person name="Criscuolo A."/>
        </authorList>
    </citation>
    <scope>NUCLEOTIDE SEQUENCE [LARGE SCALE GENOMIC DNA]</scope>
    <source>
        <strain evidence="1">CIP111667</strain>
    </source>
</reference>
<dbReference type="Pfam" id="PF01663">
    <property type="entry name" value="Phosphodiest"/>
    <property type="match status" value="1"/>
</dbReference>
<dbReference type="Gene3D" id="3.40.720.10">
    <property type="entry name" value="Alkaline Phosphatase, subunit A"/>
    <property type="match status" value="1"/>
</dbReference>
<dbReference type="AlphaFoldDB" id="A0A7M4DFD9"/>
<evidence type="ECO:0000313" key="2">
    <source>
        <dbReference type="Proteomes" id="UP000419743"/>
    </source>
</evidence>
<dbReference type="GO" id="GO:0016787">
    <property type="term" value="F:hydrolase activity"/>
    <property type="evidence" value="ECO:0007669"/>
    <property type="project" value="UniProtKB-ARBA"/>
</dbReference>